<comment type="caution">
    <text evidence="1">The sequence shown here is derived from an EMBL/GenBank/DDBJ whole genome shotgun (WGS) entry which is preliminary data.</text>
</comment>
<dbReference type="EMBL" id="JAQQAF010000004">
    <property type="protein sequence ID" value="KAJ8492304.1"/>
    <property type="molecule type" value="Genomic_DNA"/>
</dbReference>
<dbReference type="Proteomes" id="UP001222027">
    <property type="component" value="Unassembled WGS sequence"/>
</dbReference>
<keyword evidence="2" id="KW-1185">Reference proteome</keyword>
<proteinExistence type="predicted"/>
<dbReference type="AlphaFoldDB" id="A0AAV8PPF9"/>
<evidence type="ECO:0000313" key="2">
    <source>
        <dbReference type="Proteomes" id="UP001222027"/>
    </source>
</evidence>
<organism evidence="1 2">
    <name type="scientific">Ensete ventricosum</name>
    <name type="common">Abyssinian banana</name>
    <name type="synonym">Musa ensete</name>
    <dbReference type="NCBI Taxonomy" id="4639"/>
    <lineage>
        <taxon>Eukaryota</taxon>
        <taxon>Viridiplantae</taxon>
        <taxon>Streptophyta</taxon>
        <taxon>Embryophyta</taxon>
        <taxon>Tracheophyta</taxon>
        <taxon>Spermatophyta</taxon>
        <taxon>Magnoliopsida</taxon>
        <taxon>Liliopsida</taxon>
        <taxon>Zingiberales</taxon>
        <taxon>Musaceae</taxon>
        <taxon>Ensete</taxon>
    </lineage>
</organism>
<gene>
    <name evidence="1" type="ORF">OPV22_014025</name>
</gene>
<name>A0AAV8PPF9_ENSVE</name>
<sequence>MTIVVDFCYCTKVCLIKKERSGLPPSCDLHLLAKGSSKHLEQELHALPPVPTAFEGKKTTSVPSRDRVSLTRAELPICHRDSVLLVAWRSKGCNCPFLLSTSGGSQAVRGSGSFFFVVKDFEQYAVADSNFLELVL</sequence>
<protein>
    <submittedName>
        <fullName evidence="1">Uncharacterized protein</fullName>
    </submittedName>
</protein>
<accession>A0AAV8PPF9</accession>
<evidence type="ECO:0000313" key="1">
    <source>
        <dbReference type="EMBL" id="KAJ8492304.1"/>
    </source>
</evidence>
<reference evidence="1 2" key="1">
    <citation type="submission" date="2022-12" db="EMBL/GenBank/DDBJ databases">
        <title>Chromosome-scale assembly of the Ensete ventricosum genome.</title>
        <authorList>
            <person name="Dussert Y."/>
            <person name="Stocks J."/>
            <person name="Wendawek A."/>
            <person name="Woldeyes F."/>
            <person name="Nichols R.A."/>
            <person name="Borrell J.S."/>
        </authorList>
    </citation>
    <scope>NUCLEOTIDE SEQUENCE [LARGE SCALE GENOMIC DNA]</scope>
    <source>
        <strain evidence="2">cv. Maze</strain>
        <tissue evidence="1">Seeds</tissue>
    </source>
</reference>